<comment type="caution">
    <text evidence="15">The sequence shown here is derived from an EMBL/GenBank/DDBJ whole genome shotgun (WGS) entry which is preliminary data.</text>
</comment>
<comment type="subcellular location">
    <subcellularLocation>
        <location evidence="1 14">Cell membrane</location>
        <topology evidence="1 14">Multi-pass membrane protein</topology>
    </subcellularLocation>
</comment>
<evidence type="ECO:0000256" key="7">
    <source>
        <dbReference type="ARBA" id="ARBA00022801"/>
    </source>
</evidence>
<dbReference type="EMBL" id="PQAP01000001">
    <property type="protein sequence ID" value="PWB76399.1"/>
    <property type="molecule type" value="Genomic_DNA"/>
</dbReference>
<keyword evidence="6 14" id="KW-0812">Transmembrane</keyword>
<keyword evidence="7 14" id="KW-0378">Hydrolase</keyword>
<keyword evidence="14" id="KW-0961">Cell wall biogenesis/degradation</keyword>
<comment type="catalytic activity">
    <reaction evidence="13 14">
        <text>di-trans,octa-cis-undecaprenyl diphosphate + H2O = di-trans,octa-cis-undecaprenyl phosphate + phosphate + H(+)</text>
        <dbReference type="Rhea" id="RHEA:28094"/>
        <dbReference type="ChEBI" id="CHEBI:15377"/>
        <dbReference type="ChEBI" id="CHEBI:15378"/>
        <dbReference type="ChEBI" id="CHEBI:43474"/>
        <dbReference type="ChEBI" id="CHEBI:58405"/>
        <dbReference type="ChEBI" id="CHEBI:60392"/>
        <dbReference type="EC" id="3.6.1.27"/>
    </reaction>
</comment>
<feature type="transmembrane region" description="Helical" evidence="14">
    <location>
        <begin position="240"/>
        <end position="257"/>
    </location>
</feature>
<evidence type="ECO:0000256" key="13">
    <source>
        <dbReference type="ARBA" id="ARBA00047594"/>
    </source>
</evidence>
<evidence type="ECO:0000256" key="6">
    <source>
        <dbReference type="ARBA" id="ARBA00022692"/>
    </source>
</evidence>
<dbReference type="Pfam" id="PF02673">
    <property type="entry name" value="BacA"/>
    <property type="match status" value="1"/>
</dbReference>
<dbReference type="PANTHER" id="PTHR30622">
    <property type="entry name" value="UNDECAPRENYL-DIPHOSPHATASE"/>
    <property type="match status" value="1"/>
</dbReference>
<evidence type="ECO:0000256" key="11">
    <source>
        <dbReference type="ARBA" id="ARBA00032707"/>
    </source>
</evidence>
<dbReference type="Proteomes" id="UP000250918">
    <property type="component" value="Unassembled WGS sequence"/>
</dbReference>
<accession>A0A855X4R4</accession>
<evidence type="ECO:0000313" key="15">
    <source>
        <dbReference type="EMBL" id="PWB76399.1"/>
    </source>
</evidence>
<protein>
    <recommendedName>
        <fullName evidence="4 14">Undecaprenyl-diphosphatase</fullName>
        <ecNumber evidence="3 14">3.6.1.27</ecNumber>
    </recommendedName>
    <alternativeName>
        <fullName evidence="12 14">Bacitracin resistance protein</fullName>
    </alternativeName>
    <alternativeName>
        <fullName evidence="11 14">Undecaprenyl pyrophosphate phosphatase</fullName>
    </alternativeName>
</protein>
<dbReference type="GO" id="GO:0050380">
    <property type="term" value="F:undecaprenyl-diphosphatase activity"/>
    <property type="evidence" value="ECO:0007669"/>
    <property type="project" value="UniProtKB-UniRule"/>
</dbReference>
<evidence type="ECO:0000256" key="8">
    <source>
        <dbReference type="ARBA" id="ARBA00022989"/>
    </source>
</evidence>
<comment type="similarity">
    <text evidence="2 14">Belongs to the UppP family.</text>
</comment>
<organism evidence="15 16">
    <name type="scientific">candidate division GN15 bacterium</name>
    <dbReference type="NCBI Taxonomy" id="2072418"/>
    <lineage>
        <taxon>Bacteria</taxon>
        <taxon>candidate division GN15</taxon>
    </lineage>
</organism>
<feature type="transmembrane region" description="Helical" evidence="14">
    <location>
        <begin position="41"/>
        <end position="61"/>
    </location>
</feature>
<dbReference type="InterPro" id="IPR003824">
    <property type="entry name" value="UppP"/>
</dbReference>
<evidence type="ECO:0000256" key="14">
    <source>
        <dbReference type="HAMAP-Rule" id="MF_01006"/>
    </source>
</evidence>
<proteinExistence type="inferred from homology"/>
<name>A0A855X4R4_9BACT</name>
<evidence type="ECO:0000313" key="16">
    <source>
        <dbReference type="Proteomes" id="UP000250918"/>
    </source>
</evidence>
<evidence type="ECO:0000256" key="12">
    <source>
        <dbReference type="ARBA" id="ARBA00032932"/>
    </source>
</evidence>
<evidence type="ECO:0000256" key="4">
    <source>
        <dbReference type="ARBA" id="ARBA00021581"/>
    </source>
</evidence>
<evidence type="ECO:0000256" key="9">
    <source>
        <dbReference type="ARBA" id="ARBA00023136"/>
    </source>
</evidence>
<feature type="transmembrane region" description="Helical" evidence="14">
    <location>
        <begin position="137"/>
        <end position="157"/>
    </location>
</feature>
<dbReference type="GO" id="GO:0005886">
    <property type="term" value="C:plasma membrane"/>
    <property type="evidence" value="ECO:0007669"/>
    <property type="project" value="UniProtKB-SubCell"/>
</dbReference>
<dbReference type="AlphaFoldDB" id="A0A855X4R4"/>
<evidence type="ECO:0000256" key="1">
    <source>
        <dbReference type="ARBA" id="ARBA00004651"/>
    </source>
</evidence>
<keyword evidence="9 14" id="KW-0472">Membrane</keyword>
<feature type="transmembrane region" description="Helical" evidence="14">
    <location>
        <begin position="82"/>
        <end position="99"/>
    </location>
</feature>
<evidence type="ECO:0000256" key="10">
    <source>
        <dbReference type="ARBA" id="ARBA00023251"/>
    </source>
</evidence>
<dbReference type="EC" id="3.6.1.27" evidence="3 14"/>
<keyword evidence="8 14" id="KW-1133">Transmembrane helix</keyword>
<comment type="miscellaneous">
    <text evidence="14">Bacitracin is thought to be involved in the inhibition of peptidoglycan synthesis by sequestering undecaprenyl diphosphate, thereby reducing the pool of lipid carrier available.</text>
</comment>
<dbReference type="GO" id="GO:0009252">
    <property type="term" value="P:peptidoglycan biosynthetic process"/>
    <property type="evidence" value="ECO:0007669"/>
    <property type="project" value="UniProtKB-KW"/>
</dbReference>
<gene>
    <name evidence="14" type="primary">uppP</name>
    <name evidence="15" type="ORF">C3F09_00060</name>
</gene>
<dbReference type="GO" id="GO:0046677">
    <property type="term" value="P:response to antibiotic"/>
    <property type="evidence" value="ECO:0007669"/>
    <property type="project" value="UniProtKB-UniRule"/>
</dbReference>
<dbReference type="HAMAP" id="MF_01006">
    <property type="entry name" value="Undec_diphosphatase"/>
    <property type="match status" value="1"/>
</dbReference>
<comment type="function">
    <text evidence="14">Catalyzes the dephosphorylation of undecaprenyl diphosphate (UPP). Confers resistance to bacitracin.</text>
</comment>
<keyword evidence="10 14" id="KW-0046">Antibiotic resistance</keyword>
<dbReference type="PANTHER" id="PTHR30622:SF4">
    <property type="entry name" value="UNDECAPRENYL-DIPHOSPHATASE"/>
    <property type="match status" value="1"/>
</dbReference>
<dbReference type="GO" id="GO:0008360">
    <property type="term" value="P:regulation of cell shape"/>
    <property type="evidence" value="ECO:0007669"/>
    <property type="project" value="UniProtKB-KW"/>
</dbReference>
<keyword evidence="14" id="KW-0133">Cell shape</keyword>
<feature type="transmembrane region" description="Helical" evidence="14">
    <location>
        <begin position="111"/>
        <end position="130"/>
    </location>
</feature>
<keyword evidence="14" id="KW-0573">Peptidoglycan synthesis</keyword>
<dbReference type="GO" id="GO:0071555">
    <property type="term" value="P:cell wall organization"/>
    <property type="evidence" value="ECO:0007669"/>
    <property type="project" value="UniProtKB-KW"/>
</dbReference>
<sequence length="258" mass="28056">MNYIDAIILGIIQGLTEFLPVSSSGHLVLAEELLKVKMPGVTFEVLIHIGTLVSVLIYFRARIWRLVQALFNREMIGERRMLLFLVIGTIPAGFFGLLFKDLLEKTFSNPVETSVELIITGLILLVPKLFRAGNKGLSLGSTIIMGFGQAVAILPGISRSGTTIVSGMLAGVKPSEAAEFSFLLSIPAIGGASLLEAKHLLELQSALVLPYMVATLVSFLFGLLSVYVVLATVKRGKFDYFAYYCFAIGAFGLYHFLS</sequence>
<evidence type="ECO:0000256" key="3">
    <source>
        <dbReference type="ARBA" id="ARBA00012374"/>
    </source>
</evidence>
<reference evidence="15 16" key="1">
    <citation type="journal article" date="2018" name="ISME J.">
        <title>A methanotrophic archaeon couples anaerobic oxidation of methane to Fe(III) reduction.</title>
        <authorList>
            <person name="Cai C."/>
            <person name="Leu A.O."/>
            <person name="Xie G.J."/>
            <person name="Guo J."/>
            <person name="Feng Y."/>
            <person name="Zhao J.X."/>
            <person name="Tyson G.W."/>
            <person name="Yuan Z."/>
            <person name="Hu S."/>
        </authorList>
    </citation>
    <scope>NUCLEOTIDE SEQUENCE [LARGE SCALE GENOMIC DNA]</scope>
    <source>
        <strain evidence="15">FeB_12</strain>
    </source>
</reference>
<evidence type="ECO:0000256" key="2">
    <source>
        <dbReference type="ARBA" id="ARBA00010621"/>
    </source>
</evidence>
<evidence type="ECO:0000256" key="5">
    <source>
        <dbReference type="ARBA" id="ARBA00022475"/>
    </source>
</evidence>
<keyword evidence="5 14" id="KW-1003">Cell membrane</keyword>
<feature type="transmembrane region" description="Helical" evidence="14">
    <location>
        <begin position="207"/>
        <end position="228"/>
    </location>
</feature>